<feature type="domain" description="Golgi pH regulator conserved" evidence="8">
    <location>
        <begin position="210"/>
        <end position="276"/>
    </location>
</feature>
<keyword evidence="3 6" id="KW-1133">Transmembrane helix</keyword>
<organism evidence="9 10">
    <name type="scientific">Microthyrium microscopicum</name>
    <dbReference type="NCBI Taxonomy" id="703497"/>
    <lineage>
        <taxon>Eukaryota</taxon>
        <taxon>Fungi</taxon>
        <taxon>Dikarya</taxon>
        <taxon>Ascomycota</taxon>
        <taxon>Pezizomycotina</taxon>
        <taxon>Dothideomycetes</taxon>
        <taxon>Dothideomycetes incertae sedis</taxon>
        <taxon>Microthyriales</taxon>
        <taxon>Microthyriaceae</taxon>
        <taxon>Microthyrium</taxon>
    </lineage>
</organism>
<feature type="transmembrane region" description="Helical" evidence="6">
    <location>
        <begin position="458"/>
        <end position="477"/>
    </location>
</feature>
<reference evidence="9" key="1">
    <citation type="journal article" date="2020" name="Stud. Mycol.">
        <title>101 Dothideomycetes genomes: a test case for predicting lifestyles and emergence of pathogens.</title>
        <authorList>
            <person name="Haridas S."/>
            <person name="Albert R."/>
            <person name="Binder M."/>
            <person name="Bloem J."/>
            <person name="Labutti K."/>
            <person name="Salamov A."/>
            <person name="Andreopoulos B."/>
            <person name="Baker S."/>
            <person name="Barry K."/>
            <person name="Bills G."/>
            <person name="Bluhm B."/>
            <person name="Cannon C."/>
            <person name="Castanera R."/>
            <person name="Culley D."/>
            <person name="Daum C."/>
            <person name="Ezra D."/>
            <person name="Gonzalez J."/>
            <person name="Henrissat B."/>
            <person name="Kuo A."/>
            <person name="Liang C."/>
            <person name="Lipzen A."/>
            <person name="Lutzoni F."/>
            <person name="Magnuson J."/>
            <person name="Mondo S."/>
            <person name="Nolan M."/>
            <person name="Ohm R."/>
            <person name="Pangilinan J."/>
            <person name="Park H.-J."/>
            <person name="Ramirez L."/>
            <person name="Alfaro M."/>
            <person name="Sun H."/>
            <person name="Tritt A."/>
            <person name="Yoshinaga Y."/>
            <person name="Zwiers L.-H."/>
            <person name="Turgeon B."/>
            <person name="Goodwin S."/>
            <person name="Spatafora J."/>
            <person name="Crous P."/>
            <person name="Grigoriev I."/>
        </authorList>
    </citation>
    <scope>NUCLEOTIDE SEQUENCE</scope>
    <source>
        <strain evidence="9">CBS 115976</strain>
    </source>
</reference>
<dbReference type="EMBL" id="MU004231">
    <property type="protein sequence ID" value="KAF2672573.1"/>
    <property type="molecule type" value="Genomic_DNA"/>
</dbReference>
<gene>
    <name evidence="9" type="ORF">BT63DRAFT_420799</name>
</gene>
<keyword evidence="10" id="KW-1185">Reference proteome</keyword>
<evidence type="ECO:0000256" key="5">
    <source>
        <dbReference type="SAM" id="Coils"/>
    </source>
</evidence>
<keyword evidence="2 6" id="KW-0812">Transmembrane</keyword>
<dbReference type="OrthoDB" id="264392at2759"/>
<evidence type="ECO:0000256" key="3">
    <source>
        <dbReference type="ARBA" id="ARBA00022989"/>
    </source>
</evidence>
<evidence type="ECO:0000259" key="7">
    <source>
        <dbReference type="Pfam" id="PF12430"/>
    </source>
</evidence>
<feature type="transmembrane region" description="Helical" evidence="6">
    <location>
        <begin position="504"/>
        <end position="523"/>
    </location>
</feature>
<dbReference type="InterPro" id="IPR022535">
    <property type="entry name" value="Golgi_pH-regulator_cons_dom"/>
</dbReference>
<dbReference type="InterPro" id="IPR025969">
    <property type="entry name" value="ABA_GPCR_dom"/>
</dbReference>
<keyword evidence="5" id="KW-0175">Coiled coil</keyword>
<proteinExistence type="predicted"/>
<name>A0A6A6UM96_9PEZI</name>
<evidence type="ECO:0000256" key="4">
    <source>
        <dbReference type="ARBA" id="ARBA00023136"/>
    </source>
</evidence>
<keyword evidence="4 6" id="KW-0472">Membrane</keyword>
<feature type="transmembrane region" description="Helical" evidence="6">
    <location>
        <begin position="20"/>
        <end position="41"/>
    </location>
</feature>
<feature type="transmembrane region" description="Helical" evidence="6">
    <location>
        <begin position="415"/>
        <end position="438"/>
    </location>
</feature>
<evidence type="ECO:0000256" key="2">
    <source>
        <dbReference type="ARBA" id="ARBA00022692"/>
    </source>
</evidence>
<dbReference type="Pfam" id="PF12430">
    <property type="entry name" value="ABA_GPCR"/>
    <property type="match status" value="1"/>
</dbReference>
<evidence type="ECO:0000313" key="9">
    <source>
        <dbReference type="EMBL" id="KAF2672573.1"/>
    </source>
</evidence>
<dbReference type="Pfam" id="PF12537">
    <property type="entry name" value="GPHR_N"/>
    <property type="match status" value="1"/>
</dbReference>
<evidence type="ECO:0000259" key="8">
    <source>
        <dbReference type="Pfam" id="PF12537"/>
    </source>
</evidence>
<feature type="transmembrane region" description="Helical" evidence="6">
    <location>
        <begin position="134"/>
        <end position="161"/>
    </location>
</feature>
<dbReference type="PANTHER" id="PTHR15948:SF0">
    <property type="entry name" value="GOLGI PH REGULATOR A-RELATED"/>
    <property type="match status" value="1"/>
</dbReference>
<evidence type="ECO:0008006" key="11">
    <source>
        <dbReference type="Google" id="ProtNLM"/>
    </source>
</evidence>
<dbReference type="PANTHER" id="PTHR15948">
    <property type="entry name" value="G-PROTEIN COUPLED RECEPTOR 89-RELATED"/>
    <property type="match status" value="1"/>
</dbReference>
<feature type="domain" description="Abscisic acid G-protein coupled receptor-like" evidence="7">
    <location>
        <begin position="341"/>
        <end position="525"/>
    </location>
</feature>
<evidence type="ECO:0000256" key="1">
    <source>
        <dbReference type="ARBA" id="ARBA00004141"/>
    </source>
</evidence>
<sequence length="545" mass="59681">MLPSDDCHDCVPNYARTSRASALLTYLLFTTTFILTAIVALRRLLPKLSPDALRSPTRDHHDVTLPLHKYELSGASSSRSRSTRFSMGLSAKRIGYLTFATNIGLSAVLVELLLCEISNALDPGARAFALDTVLPALMFLVILVAPALELQSILAASGLTFGASGKGRIRMAWFFEAILLFVWLFGFWYLGHAVLEIYLRAGSYSASSQGFVEGCLERLGVIGITFMASLSGFAAVSAVWQTFMVRHRVISDSDINRRQTGLEATEEMLESKRGRLRALERKISDVSSRGVFTTVMSTLRGTGDSKERSILILEINGLESMRMSLQDTLYLLKSRKEEQDRSHTSAGQLFVVFTYSFAAYCVIRLFSVSFSVFRRMLFSTVFLSSDSSDPVTSILSVLVKHWDPSLDQGLWTRQISFMLSGVMLIAAFNSALQTFLILGRAFPGLAISAAAFREATTLALLISQVVSTYVISAALMLRSNLPKDFGSAISHALGAPLESARVDAWFEGCFLFAAAFTAAGIWAGNRLRDSDDLDGLGGVEMGKRS</sequence>
<feature type="coiled-coil region" evidence="5">
    <location>
        <begin position="262"/>
        <end position="289"/>
    </location>
</feature>
<evidence type="ECO:0000256" key="6">
    <source>
        <dbReference type="SAM" id="Phobius"/>
    </source>
</evidence>
<feature type="transmembrane region" description="Helical" evidence="6">
    <location>
        <begin position="173"/>
        <end position="199"/>
    </location>
</feature>
<accession>A0A6A6UM96</accession>
<protein>
    <recommendedName>
        <fullName evidence="11">Abscisic acid G-protein coupled receptor-like domain-containing protein</fullName>
    </recommendedName>
</protein>
<dbReference type="AlphaFoldDB" id="A0A6A6UM96"/>
<dbReference type="GO" id="GO:0016020">
    <property type="term" value="C:membrane"/>
    <property type="evidence" value="ECO:0007669"/>
    <property type="project" value="UniProtKB-SubCell"/>
</dbReference>
<feature type="transmembrane region" description="Helical" evidence="6">
    <location>
        <begin position="94"/>
        <end position="114"/>
    </location>
</feature>
<feature type="transmembrane region" description="Helical" evidence="6">
    <location>
        <begin position="219"/>
        <end position="240"/>
    </location>
</feature>
<feature type="transmembrane region" description="Helical" evidence="6">
    <location>
        <begin position="349"/>
        <end position="373"/>
    </location>
</feature>
<dbReference type="InterPro" id="IPR015672">
    <property type="entry name" value="GPHR/GTG"/>
</dbReference>
<evidence type="ECO:0000313" key="10">
    <source>
        <dbReference type="Proteomes" id="UP000799302"/>
    </source>
</evidence>
<comment type="subcellular location">
    <subcellularLocation>
        <location evidence="1">Membrane</location>
        <topology evidence="1">Multi-pass membrane protein</topology>
    </subcellularLocation>
</comment>
<dbReference type="Proteomes" id="UP000799302">
    <property type="component" value="Unassembled WGS sequence"/>
</dbReference>